<dbReference type="CDD" id="cd01949">
    <property type="entry name" value="GGDEF"/>
    <property type="match status" value="1"/>
</dbReference>
<feature type="domain" description="GGDEF" evidence="8">
    <location>
        <begin position="283"/>
        <end position="417"/>
    </location>
</feature>
<dbReference type="Pfam" id="PF08447">
    <property type="entry name" value="PAS_3"/>
    <property type="match status" value="1"/>
</dbReference>
<dbReference type="PROSITE" id="PS50110">
    <property type="entry name" value="RESPONSE_REGULATORY"/>
    <property type="match status" value="1"/>
</dbReference>
<dbReference type="InterPro" id="IPR001633">
    <property type="entry name" value="EAL_dom"/>
</dbReference>
<dbReference type="SMART" id="SM00052">
    <property type="entry name" value="EAL"/>
    <property type="match status" value="1"/>
</dbReference>
<name>W7QKY8_9ALTE</name>
<dbReference type="Gene3D" id="3.20.20.450">
    <property type="entry name" value="EAL domain"/>
    <property type="match status" value="1"/>
</dbReference>
<feature type="domain" description="Response regulatory" evidence="4">
    <location>
        <begin position="3"/>
        <end position="120"/>
    </location>
</feature>
<evidence type="ECO:0000259" key="5">
    <source>
        <dbReference type="PROSITE" id="PS50112"/>
    </source>
</evidence>
<keyword evidence="3" id="KW-0597">Phosphoprotein</keyword>
<dbReference type="InterPro" id="IPR035919">
    <property type="entry name" value="EAL_sf"/>
</dbReference>
<dbReference type="InterPro" id="IPR000700">
    <property type="entry name" value="PAS-assoc_C"/>
</dbReference>
<dbReference type="STRING" id="1328313.DS2_11583"/>
<dbReference type="CDD" id="cd00130">
    <property type="entry name" value="PAS"/>
    <property type="match status" value="1"/>
</dbReference>
<dbReference type="PROSITE" id="PS50883">
    <property type="entry name" value="EAL"/>
    <property type="match status" value="1"/>
</dbReference>
<dbReference type="SUPFAM" id="SSF55785">
    <property type="entry name" value="PYP-like sensor domain (PAS domain)"/>
    <property type="match status" value="1"/>
</dbReference>
<dbReference type="PROSITE" id="PS50113">
    <property type="entry name" value="PAC"/>
    <property type="match status" value="1"/>
</dbReference>
<dbReference type="FunFam" id="3.20.20.450:FF:000001">
    <property type="entry name" value="Cyclic di-GMP phosphodiesterase yahA"/>
    <property type="match status" value="1"/>
</dbReference>
<keyword evidence="2" id="KW-0973">c-di-GMP</keyword>
<organism evidence="9 10">
    <name type="scientific">Catenovulum agarivorans DS-2</name>
    <dbReference type="NCBI Taxonomy" id="1328313"/>
    <lineage>
        <taxon>Bacteria</taxon>
        <taxon>Pseudomonadati</taxon>
        <taxon>Pseudomonadota</taxon>
        <taxon>Gammaproteobacteria</taxon>
        <taxon>Alteromonadales</taxon>
        <taxon>Alteromonadaceae</taxon>
        <taxon>Catenovulum</taxon>
    </lineage>
</organism>
<dbReference type="InterPro" id="IPR001789">
    <property type="entry name" value="Sig_transdc_resp-reg_receiver"/>
</dbReference>
<dbReference type="GO" id="GO:0000160">
    <property type="term" value="P:phosphorelay signal transduction system"/>
    <property type="evidence" value="ECO:0007669"/>
    <property type="project" value="InterPro"/>
</dbReference>
<gene>
    <name evidence="9" type="ORF">DS2_11583</name>
</gene>
<dbReference type="NCBIfam" id="TIGR00254">
    <property type="entry name" value="GGDEF"/>
    <property type="match status" value="1"/>
</dbReference>
<reference evidence="9 10" key="1">
    <citation type="journal article" date="2014" name="Genome Announc.">
        <title>Draft Genome Sequence of the Agar-Degrading Bacterium Catenovulum sp. Strain DS-2, Isolated from Intestines of Haliotis diversicolor.</title>
        <authorList>
            <person name="Shan D."/>
            <person name="Li X."/>
            <person name="Gu Z."/>
            <person name="Wei G."/>
            <person name="Gao Z."/>
            <person name="Shao Z."/>
        </authorList>
    </citation>
    <scope>NUCLEOTIDE SEQUENCE [LARGE SCALE GENOMIC DNA]</scope>
    <source>
        <strain evidence="9 10">DS-2</strain>
    </source>
</reference>
<evidence type="ECO:0000313" key="10">
    <source>
        <dbReference type="Proteomes" id="UP000019276"/>
    </source>
</evidence>
<evidence type="ECO:0000259" key="7">
    <source>
        <dbReference type="PROSITE" id="PS50883"/>
    </source>
</evidence>
<evidence type="ECO:0000259" key="6">
    <source>
        <dbReference type="PROSITE" id="PS50113"/>
    </source>
</evidence>
<evidence type="ECO:0000259" key="4">
    <source>
        <dbReference type="PROSITE" id="PS50110"/>
    </source>
</evidence>
<dbReference type="PANTHER" id="PTHR33121">
    <property type="entry name" value="CYCLIC DI-GMP PHOSPHODIESTERASE PDEF"/>
    <property type="match status" value="1"/>
</dbReference>
<proteinExistence type="predicted"/>
<dbReference type="Pfam" id="PF00990">
    <property type="entry name" value="GGDEF"/>
    <property type="match status" value="1"/>
</dbReference>
<dbReference type="GO" id="GO:0071111">
    <property type="term" value="F:cyclic-guanylate-specific phosphodiesterase activity"/>
    <property type="evidence" value="ECO:0007669"/>
    <property type="project" value="UniProtKB-EC"/>
</dbReference>
<feature type="domain" description="PAC" evidence="6">
    <location>
        <begin position="208"/>
        <end position="260"/>
    </location>
</feature>
<feature type="domain" description="EAL" evidence="7">
    <location>
        <begin position="426"/>
        <end position="678"/>
    </location>
</feature>
<evidence type="ECO:0000259" key="8">
    <source>
        <dbReference type="PROSITE" id="PS50887"/>
    </source>
</evidence>
<dbReference type="NCBIfam" id="TIGR00229">
    <property type="entry name" value="sensory_box"/>
    <property type="match status" value="1"/>
</dbReference>
<dbReference type="EMBL" id="ARZY01000021">
    <property type="protein sequence ID" value="EWH09607.1"/>
    <property type="molecule type" value="Genomic_DNA"/>
</dbReference>
<dbReference type="OrthoDB" id="9814202at2"/>
<dbReference type="InterPro" id="IPR035965">
    <property type="entry name" value="PAS-like_dom_sf"/>
</dbReference>
<comment type="caution">
    <text evidence="9">The sequence shown here is derived from an EMBL/GenBank/DDBJ whole genome shotgun (WGS) entry which is preliminary data.</text>
</comment>
<dbReference type="SUPFAM" id="SSF52172">
    <property type="entry name" value="CheY-like"/>
    <property type="match status" value="1"/>
</dbReference>
<dbReference type="Pfam" id="PF00563">
    <property type="entry name" value="EAL"/>
    <property type="match status" value="1"/>
</dbReference>
<dbReference type="Gene3D" id="3.30.70.270">
    <property type="match status" value="1"/>
</dbReference>
<dbReference type="Pfam" id="PF00072">
    <property type="entry name" value="Response_reg"/>
    <property type="match status" value="1"/>
</dbReference>
<dbReference type="InterPro" id="IPR011006">
    <property type="entry name" value="CheY-like_superfamily"/>
</dbReference>
<feature type="domain" description="PAS" evidence="5">
    <location>
        <begin position="158"/>
        <end position="204"/>
    </location>
</feature>
<dbReference type="SMART" id="SM00448">
    <property type="entry name" value="REC"/>
    <property type="match status" value="1"/>
</dbReference>
<dbReference type="InterPro" id="IPR029787">
    <property type="entry name" value="Nucleotide_cyclase"/>
</dbReference>
<dbReference type="Gene3D" id="3.40.50.2300">
    <property type="match status" value="1"/>
</dbReference>
<dbReference type="AlphaFoldDB" id="W7QKY8"/>
<dbReference type="PROSITE" id="PS50112">
    <property type="entry name" value="PAS"/>
    <property type="match status" value="1"/>
</dbReference>
<dbReference type="InterPro" id="IPR001610">
    <property type="entry name" value="PAC"/>
</dbReference>
<evidence type="ECO:0000256" key="1">
    <source>
        <dbReference type="ARBA" id="ARBA00012282"/>
    </source>
</evidence>
<dbReference type="SUPFAM" id="SSF55073">
    <property type="entry name" value="Nucleotide cyclase"/>
    <property type="match status" value="1"/>
</dbReference>
<dbReference type="Proteomes" id="UP000019276">
    <property type="component" value="Unassembled WGS sequence"/>
</dbReference>
<evidence type="ECO:0000256" key="3">
    <source>
        <dbReference type="PROSITE-ProRule" id="PRU00169"/>
    </source>
</evidence>
<evidence type="ECO:0000256" key="2">
    <source>
        <dbReference type="ARBA" id="ARBA00022636"/>
    </source>
</evidence>
<dbReference type="PROSITE" id="PS50887">
    <property type="entry name" value="GGDEF"/>
    <property type="match status" value="1"/>
</dbReference>
<dbReference type="CDD" id="cd01948">
    <property type="entry name" value="EAL"/>
    <property type="match status" value="1"/>
</dbReference>
<dbReference type="eggNOG" id="COG5001">
    <property type="taxonomic scope" value="Bacteria"/>
</dbReference>
<dbReference type="InterPro" id="IPR000014">
    <property type="entry name" value="PAS"/>
</dbReference>
<dbReference type="EC" id="3.1.4.52" evidence="1"/>
<dbReference type="InterPro" id="IPR043128">
    <property type="entry name" value="Rev_trsase/Diguanyl_cyclase"/>
</dbReference>
<feature type="modified residue" description="4-aspartylphosphate" evidence="3">
    <location>
        <position position="53"/>
    </location>
</feature>
<dbReference type="PANTHER" id="PTHR33121:SF70">
    <property type="entry name" value="SIGNALING PROTEIN YKOW"/>
    <property type="match status" value="1"/>
</dbReference>
<evidence type="ECO:0000313" key="9">
    <source>
        <dbReference type="EMBL" id="EWH09607.1"/>
    </source>
</evidence>
<dbReference type="SMART" id="SM00086">
    <property type="entry name" value="PAC"/>
    <property type="match status" value="1"/>
</dbReference>
<dbReference type="SMART" id="SM00267">
    <property type="entry name" value="GGDEF"/>
    <property type="match status" value="1"/>
</dbReference>
<dbReference type="Gene3D" id="3.30.450.20">
    <property type="entry name" value="PAS domain"/>
    <property type="match status" value="1"/>
</dbReference>
<accession>W7QKY8</accession>
<dbReference type="InterPro" id="IPR050706">
    <property type="entry name" value="Cyclic-di-GMP_PDE-like"/>
</dbReference>
<dbReference type="RefSeq" id="WP_035014958.1">
    <property type="nucleotide sequence ID" value="NZ_ARZY01000021.1"/>
</dbReference>
<sequence>MARILLVEDELIARELIKATLKADSTIDLDTCDTVKKAQALLSNNQYDLVILDISLPDGSGVTILELIRSTESAISLPVVMVSAHRNNRRIVSCLRLGANDYITKPIDVQILLARIQNLLLIKRLDSDRRQANERFSLAAMGANDGLWDWLISSDEAFFSSRWKKMLGYDEQDFPNQFNAFVERIHPNDTFEFNRSLRHHLEGISEHFCQECRIQHADGTYRWMMVRGAAIRHKNGKAYRMAGSMTDFTNRKIIDPIADVLNRSAFIDRMELLLQAVQAQQITNFTVILISLNRYKLIRDSYGHHFCDRLIFEVASTLSAIVPPQESLARVDDEKFALTVQNASSVESCVDIIEQKIIPALKTPLMIEHKEIHLTFSTAIVAQTASYINAADILRDADIALNDAWLLRNQQIAIFQPKLQTSLKDKAQLEEDLHKALESNSFDVFYQAKVDSKGQIVGAEALARWFHPTRGLISPADFIPIAEETGLIIELGKIVLTKVCKQLQLWFEKGIKIPVAVNLSARQLINQNLQDDILNLLHQHRLPNELLELEVTETLLLENLDAALPILNAFHRNGIKVSIDDFGTGYSSLAYLKSLPLNTLKIDKSFIKELPNNENDKAIVEAIAYIAKALGLSTIAEGVETKAQLNFLQSLNVCCFQGFYFYKPLPVEAFEDVMNQQITHEYID</sequence>
<keyword evidence="10" id="KW-1185">Reference proteome</keyword>
<dbReference type="InterPro" id="IPR013655">
    <property type="entry name" value="PAS_fold_3"/>
</dbReference>
<protein>
    <recommendedName>
        <fullName evidence="1">cyclic-guanylate-specific phosphodiesterase</fullName>
        <ecNumber evidence="1">3.1.4.52</ecNumber>
    </recommendedName>
</protein>
<dbReference type="SUPFAM" id="SSF141868">
    <property type="entry name" value="EAL domain-like"/>
    <property type="match status" value="1"/>
</dbReference>
<dbReference type="InterPro" id="IPR000160">
    <property type="entry name" value="GGDEF_dom"/>
</dbReference>